<gene>
    <name evidence="3" type="ORF">J5U18_05070</name>
</gene>
<feature type="compositionally biased region" description="Basic and acidic residues" evidence="1">
    <location>
        <begin position="198"/>
        <end position="210"/>
    </location>
</feature>
<feature type="compositionally biased region" description="Low complexity" evidence="1">
    <location>
        <begin position="165"/>
        <end position="175"/>
    </location>
</feature>
<dbReference type="EMBL" id="JAGKSB010000004">
    <property type="protein sequence ID" value="MBP3942941.1"/>
    <property type="molecule type" value="Genomic_DNA"/>
</dbReference>
<feature type="region of interest" description="Disordered" evidence="1">
    <location>
        <begin position="125"/>
        <end position="210"/>
    </location>
</feature>
<dbReference type="AlphaFoldDB" id="A0A8T4HDY5"/>
<accession>A0A8T4HDY5</accession>
<evidence type="ECO:0000313" key="3">
    <source>
        <dbReference type="EMBL" id="MBP3942941.1"/>
    </source>
</evidence>
<evidence type="ECO:0000313" key="4">
    <source>
        <dbReference type="Proteomes" id="UP000679691"/>
    </source>
</evidence>
<organism evidence="3 4">
    <name type="scientific">Rhinopithecimicrobium faecis</name>
    <dbReference type="NCBI Taxonomy" id="2820698"/>
    <lineage>
        <taxon>Bacteria</taxon>
        <taxon>Pseudomonadati</taxon>
        <taxon>Bacteroidota</taxon>
        <taxon>Sphingobacteriia</taxon>
        <taxon>Sphingobacteriales</taxon>
        <taxon>Sphingobacteriaceae</taxon>
        <taxon>Rhinopithecimicrobium</taxon>
    </lineage>
</organism>
<evidence type="ECO:0000256" key="2">
    <source>
        <dbReference type="SAM" id="SignalP"/>
    </source>
</evidence>
<feature type="signal peptide" evidence="2">
    <location>
        <begin position="1"/>
        <end position="22"/>
    </location>
</feature>
<dbReference type="Proteomes" id="UP000679691">
    <property type="component" value="Unassembled WGS sequence"/>
</dbReference>
<sequence>MKNVLYSLLLGAAVFMVKPAEAQVSVNVNIGRQPVWGPSGYERASYYYMPEIDVYYNVASNLYTYMSGRRWVTRKNLPRKYRNFDFYRTYKVVLNDRNPWNYHARHRQHYAGYANNYRQVNIRDYRNSHHRGPVNHDRRYVYSDRGPSMEHNRRTMDHNRRQGDGRQQSGRFNNGRNDRNDRNDRSDRNDRNNGPQRNEGHNRSNEHRGR</sequence>
<feature type="chain" id="PRO_5035856484" description="DUF3300 domain-containing protein" evidence="2">
    <location>
        <begin position="23"/>
        <end position="210"/>
    </location>
</feature>
<evidence type="ECO:0008006" key="5">
    <source>
        <dbReference type="Google" id="ProtNLM"/>
    </source>
</evidence>
<feature type="compositionally biased region" description="Basic and acidic residues" evidence="1">
    <location>
        <begin position="134"/>
        <end position="164"/>
    </location>
</feature>
<comment type="caution">
    <text evidence="3">The sequence shown here is derived from an EMBL/GenBank/DDBJ whole genome shotgun (WGS) entry which is preliminary data.</text>
</comment>
<feature type="compositionally biased region" description="Basic and acidic residues" evidence="1">
    <location>
        <begin position="176"/>
        <end position="191"/>
    </location>
</feature>
<keyword evidence="4" id="KW-1185">Reference proteome</keyword>
<keyword evidence="2" id="KW-0732">Signal</keyword>
<name>A0A8T4HDY5_9SPHI</name>
<protein>
    <recommendedName>
        <fullName evidence="5">DUF3300 domain-containing protein</fullName>
    </recommendedName>
</protein>
<evidence type="ECO:0000256" key="1">
    <source>
        <dbReference type="SAM" id="MobiDB-lite"/>
    </source>
</evidence>
<proteinExistence type="predicted"/>
<reference evidence="3" key="1">
    <citation type="submission" date="2021-03" db="EMBL/GenBank/DDBJ databases">
        <authorList>
            <person name="Lu T."/>
            <person name="Wang Q."/>
            <person name="Han X."/>
        </authorList>
    </citation>
    <scope>NUCLEOTIDE SEQUENCE</scope>
    <source>
        <strain evidence="3">WQ 2009</strain>
    </source>
</reference>
<dbReference type="RefSeq" id="WP_353546427.1">
    <property type="nucleotide sequence ID" value="NZ_JAGKSB010000004.1"/>
</dbReference>